<dbReference type="InterPro" id="IPR002575">
    <property type="entry name" value="Aminoglycoside_PTrfase"/>
</dbReference>
<reference evidence="2 3" key="1">
    <citation type="submission" date="2021-03" db="EMBL/GenBank/DDBJ databases">
        <title>Antimicrobial resistance genes in bacteria isolated from Japanese honey, and their potential for conferring macrolide and lincosamide resistance in the American foulbrood pathogen Paenibacillus larvae.</title>
        <authorList>
            <person name="Okamoto M."/>
            <person name="Kumagai M."/>
            <person name="Kanamori H."/>
            <person name="Takamatsu D."/>
        </authorList>
    </citation>
    <scope>NUCLEOTIDE SEQUENCE [LARGE SCALE GENOMIC DNA]</scope>
    <source>
        <strain evidence="2 3">J34TS1</strain>
    </source>
</reference>
<gene>
    <name evidence="2" type="ORF">J34TS1_15240</name>
</gene>
<organism evidence="2 3">
    <name type="scientific">Paenibacillus azoreducens</name>
    <dbReference type="NCBI Taxonomy" id="116718"/>
    <lineage>
        <taxon>Bacteria</taxon>
        <taxon>Bacillati</taxon>
        <taxon>Bacillota</taxon>
        <taxon>Bacilli</taxon>
        <taxon>Bacillales</taxon>
        <taxon>Paenibacillaceae</taxon>
        <taxon>Paenibacillus</taxon>
    </lineage>
</organism>
<keyword evidence="3" id="KW-1185">Reference proteome</keyword>
<protein>
    <submittedName>
        <fullName evidence="2">Homoserine kinase</fullName>
    </submittedName>
</protein>
<dbReference type="InterPro" id="IPR011009">
    <property type="entry name" value="Kinase-like_dom_sf"/>
</dbReference>
<keyword evidence="2" id="KW-0418">Kinase</keyword>
<accession>A0A919Y9P2</accession>
<name>A0A919Y9P2_9BACL</name>
<keyword evidence="2" id="KW-0808">Transferase</keyword>
<dbReference type="GO" id="GO:0042601">
    <property type="term" value="C:endospore-forming forespore"/>
    <property type="evidence" value="ECO:0007669"/>
    <property type="project" value="TreeGrafter"/>
</dbReference>
<feature type="domain" description="Aminoglycoside phosphotransferase" evidence="1">
    <location>
        <begin position="33"/>
        <end position="273"/>
    </location>
</feature>
<dbReference type="Gene3D" id="3.90.1200.10">
    <property type="match status" value="1"/>
</dbReference>
<sequence>MTDTYQDIQIRDITRRFGLNMLKSSKVASLYRINAVIQVQTSAGVYALKPFFRSDLLHSSTVKQMSAAARYVQLLMNSGYRYMPEWLPARSGALWILSRGRPFYLTEWIPGRGLETTGDFEQLGMALAALHTTPTGINSGNQSPTYEKILLWKNHDRLARKHMPRSFKGGNRRKVCKHGEACSALSDRAWTSLANPDIVQLMKNEMMHPSLIHGDVTSPNVIVSEDGRLFMIDWDRIRIGSTYIDTANAIMNTTQFNPDFIQSLLKGYEAGRPLIQAERKLIAALYGLPREAWSAYRFPGRPRSRELLRLTKQTWPQRVKAMELLAAWSNS</sequence>
<dbReference type="Pfam" id="PF01636">
    <property type="entry name" value="APH"/>
    <property type="match status" value="1"/>
</dbReference>
<dbReference type="AlphaFoldDB" id="A0A919Y9P2"/>
<dbReference type="Gene3D" id="3.30.200.20">
    <property type="entry name" value="Phosphorylase Kinase, domain 1"/>
    <property type="match status" value="1"/>
</dbReference>
<dbReference type="Proteomes" id="UP000682811">
    <property type="component" value="Unassembled WGS sequence"/>
</dbReference>
<dbReference type="EMBL" id="BORT01000005">
    <property type="protein sequence ID" value="GIO46759.1"/>
    <property type="molecule type" value="Genomic_DNA"/>
</dbReference>
<dbReference type="PANTHER" id="PTHR39179">
    <property type="entry name" value="SPORE COAT PROTEIN I"/>
    <property type="match status" value="1"/>
</dbReference>
<proteinExistence type="predicted"/>
<evidence type="ECO:0000313" key="3">
    <source>
        <dbReference type="Proteomes" id="UP000682811"/>
    </source>
</evidence>
<dbReference type="PANTHER" id="PTHR39179:SF1">
    <property type="entry name" value="SPORE COAT PROTEIN I"/>
    <property type="match status" value="1"/>
</dbReference>
<dbReference type="SUPFAM" id="SSF56112">
    <property type="entry name" value="Protein kinase-like (PK-like)"/>
    <property type="match status" value="1"/>
</dbReference>
<evidence type="ECO:0000313" key="2">
    <source>
        <dbReference type="EMBL" id="GIO46759.1"/>
    </source>
</evidence>
<dbReference type="InterPro" id="IPR047175">
    <property type="entry name" value="CotS-like"/>
</dbReference>
<dbReference type="RefSeq" id="WP_212977735.1">
    <property type="nucleotide sequence ID" value="NZ_AP025343.1"/>
</dbReference>
<evidence type="ECO:0000259" key="1">
    <source>
        <dbReference type="Pfam" id="PF01636"/>
    </source>
</evidence>
<comment type="caution">
    <text evidence="2">The sequence shown here is derived from an EMBL/GenBank/DDBJ whole genome shotgun (WGS) entry which is preliminary data.</text>
</comment>
<dbReference type="GO" id="GO:0016301">
    <property type="term" value="F:kinase activity"/>
    <property type="evidence" value="ECO:0007669"/>
    <property type="project" value="UniProtKB-KW"/>
</dbReference>